<dbReference type="RefSeq" id="WP_090663325.1">
    <property type="nucleotide sequence ID" value="NZ_FMZX01000005.1"/>
</dbReference>
<dbReference type="Proteomes" id="UP000198925">
    <property type="component" value="Unassembled WGS sequence"/>
</dbReference>
<keyword evidence="2" id="KW-1185">Reference proteome</keyword>
<accession>A0A1G6SJL8</accession>
<dbReference type="STRING" id="938405.SAMN02927895_02516"/>
<evidence type="ECO:0000313" key="1">
    <source>
        <dbReference type="EMBL" id="SDD16831.1"/>
    </source>
</evidence>
<evidence type="ECO:0000313" key="2">
    <source>
        <dbReference type="Proteomes" id="UP000198925"/>
    </source>
</evidence>
<name>A0A1G6SJL8_9PROT</name>
<proteinExistence type="predicted"/>
<sequence length="257" mass="26963">MAGIWGFPLWEGQGIAANRIAAALAAIGPGLEPPGAALAAEAWRQAWRPPRLRLLLLAESHMATAAEELATPMLPTPGWPHPAGFSRHLYCPAYGEPSLVPGLAAARNAGTGQYWRLLALVEGSPPPTRAAFPQATGRLAAKLALLRRLRDRGIWLTDASVVAVAGPGGQRLPPAAHAAALRESWRCFHGPLLPPLRPAHVLVIGLAVARVLGPRLDESFPGRWSAIPQPMGARGAAPAAALLDTLAVAMRLHAPAD</sequence>
<organism evidence="1 2">
    <name type="scientific">Belnapia rosea</name>
    <dbReference type="NCBI Taxonomy" id="938405"/>
    <lineage>
        <taxon>Bacteria</taxon>
        <taxon>Pseudomonadati</taxon>
        <taxon>Pseudomonadota</taxon>
        <taxon>Alphaproteobacteria</taxon>
        <taxon>Acetobacterales</taxon>
        <taxon>Roseomonadaceae</taxon>
        <taxon>Belnapia</taxon>
    </lineage>
</organism>
<dbReference type="EMBL" id="FMZX01000005">
    <property type="protein sequence ID" value="SDD16831.1"/>
    <property type="molecule type" value="Genomic_DNA"/>
</dbReference>
<protein>
    <recommendedName>
        <fullName evidence="3">Uracil DNA glycosylase superfamily protein</fullName>
    </recommendedName>
</protein>
<reference evidence="1 2" key="1">
    <citation type="submission" date="2016-10" db="EMBL/GenBank/DDBJ databases">
        <authorList>
            <person name="de Groot N.N."/>
        </authorList>
    </citation>
    <scope>NUCLEOTIDE SEQUENCE [LARGE SCALE GENOMIC DNA]</scope>
    <source>
        <strain evidence="1 2">CPCC 100156</strain>
    </source>
</reference>
<gene>
    <name evidence="1" type="ORF">SAMN04487779_100546</name>
</gene>
<evidence type="ECO:0008006" key="3">
    <source>
        <dbReference type="Google" id="ProtNLM"/>
    </source>
</evidence>
<dbReference type="AlphaFoldDB" id="A0A1G6SJL8"/>